<feature type="transmembrane region" description="Helical" evidence="10">
    <location>
        <begin position="159"/>
        <end position="184"/>
    </location>
</feature>
<evidence type="ECO:0000256" key="2">
    <source>
        <dbReference type="ARBA" id="ARBA00022448"/>
    </source>
</evidence>
<dbReference type="OrthoDB" id="3261015at2"/>
<dbReference type="STRING" id="55209.HA50_23760"/>
<comment type="caution">
    <text evidence="11">The sequence shown here is derived from an EMBL/GenBank/DDBJ whole genome shotgun (WGS) entry which is preliminary data.</text>
</comment>
<dbReference type="PANTHER" id="PTHR43427">
    <property type="entry name" value="CHLORIDE CHANNEL PROTEIN CLC-E"/>
    <property type="match status" value="1"/>
</dbReference>
<keyword evidence="5" id="KW-0406">Ion transport</keyword>
<evidence type="ECO:0000256" key="9">
    <source>
        <dbReference type="ARBA" id="ARBA00023303"/>
    </source>
</evidence>
<sequence>MTTPSGDKKYLPRLAAVVITGFLAGLAGMLLAMILHSIQHLAFGYSMDRVISPESFLQGVTDSQHLRRIAAIVTGGIVAGCGWWLLGRYGRKRVSVAAAVAPSGARMPMGTTTLHALLQIITVALGSPLGREVAPREMGALAGGFMARRVGLDPDETRTLIACGAGAGLAAVYNVPLAGALFSLEVLLLSFSWEKALAAIITSAIAAWTATLGLGNESQYHFTSGTLSHSFLAWAIVAGPVLGSAAWLFRKSTGAARAGVRANWQMPVFCLLAFALLAVLSLHFPRLPGNGKGPMQLALSDSIDYRDAALLLGLKMVVILAVLRGGAEGGLLTPGLTVGGLLSLLLCFLWQLAFPGGDNGSFALVGGAAFLAASMQMPLTAVTLVMEFTHMDHDYFVPALLCAAGAFITCRVLEKKHAF</sequence>
<accession>A0A1X1EKZ2</accession>
<feature type="transmembrane region" description="Helical" evidence="10">
    <location>
        <begin position="196"/>
        <end position="215"/>
    </location>
</feature>
<evidence type="ECO:0000256" key="1">
    <source>
        <dbReference type="ARBA" id="ARBA00004141"/>
    </source>
</evidence>
<dbReference type="GO" id="GO:0005254">
    <property type="term" value="F:chloride channel activity"/>
    <property type="evidence" value="ECO:0007669"/>
    <property type="project" value="UniProtKB-KW"/>
</dbReference>
<keyword evidence="8" id="KW-0868">Chloride</keyword>
<keyword evidence="9" id="KW-0407">Ion channel</keyword>
<feature type="transmembrane region" description="Helical" evidence="10">
    <location>
        <begin position="331"/>
        <end position="350"/>
    </location>
</feature>
<dbReference type="Pfam" id="PF00654">
    <property type="entry name" value="Voltage_CLC"/>
    <property type="match status" value="1"/>
</dbReference>
<dbReference type="PANTHER" id="PTHR43427:SF6">
    <property type="entry name" value="CHLORIDE CHANNEL PROTEIN CLC-E"/>
    <property type="match status" value="1"/>
</dbReference>
<feature type="transmembrane region" description="Helical" evidence="10">
    <location>
        <begin position="264"/>
        <end position="284"/>
    </location>
</feature>
<feature type="transmembrane region" description="Helical" evidence="10">
    <location>
        <begin position="227"/>
        <end position="249"/>
    </location>
</feature>
<feature type="transmembrane region" description="Helical" evidence="10">
    <location>
        <begin position="395"/>
        <end position="413"/>
    </location>
</feature>
<feature type="transmembrane region" description="Helical" evidence="10">
    <location>
        <begin position="14"/>
        <end position="38"/>
    </location>
</feature>
<evidence type="ECO:0000256" key="6">
    <source>
        <dbReference type="ARBA" id="ARBA00023136"/>
    </source>
</evidence>
<keyword evidence="4 10" id="KW-1133">Transmembrane helix</keyword>
<dbReference type="RefSeq" id="WP_084879348.1">
    <property type="nucleotide sequence ID" value="NZ_JAGGMY010000005.1"/>
</dbReference>
<keyword evidence="2" id="KW-0813">Transport</keyword>
<evidence type="ECO:0000313" key="12">
    <source>
        <dbReference type="Proteomes" id="UP000193749"/>
    </source>
</evidence>
<keyword evidence="3 10" id="KW-0812">Transmembrane</keyword>
<evidence type="ECO:0000256" key="4">
    <source>
        <dbReference type="ARBA" id="ARBA00022989"/>
    </source>
</evidence>
<dbReference type="GO" id="GO:0034707">
    <property type="term" value="C:chloride channel complex"/>
    <property type="evidence" value="ECO:0007669"/>
    <property type="project" value="UniProtKB-KW"/>
</dbReference>
<name>A0A1X1EKZ2_PANCY</name>
<dbReference type="AlphaFoldDB" id="A0A1X1EKZ2"/>
<reference evidence="11 12" key="1">
    <citation type="journal article" date="2017" name="Antonie Van Leeuwenhoek">
        <title>Phylogenomic resolution of the bacterial genus Pantoea and its relationship with Erwinia and Tatumella.</title>
        <authorList>
            <person name="Palmer M."/>
            <person name="Steenkamp E.T."/>
            <person name="Coetzee M.P."/>
            <person name="Chan W.Y."/>
            <person name="van Zyl E."/>
            <person name="De Maayer P."/>
            <person name="Coutinho T.A."/>
            <person name="Blom J."/>
            <person name="Smits T.H."/>
            <person name="Duffy B."/>
            <person name="Venter S.N."/>
        </authorList>
    </citation>
    <scope>NUCLEOTIDE SEQUENCE [LARGE SCALE GENOMIC DNA]</scope>
    <source>
        <strain evidence="11 12">LMG 2657</strain>
    </source>
</reference>
<keyword evidence="7" id="KW-0869">Chloride channel</keyword>
<evidence type="ECO:0000256" key="8">
    <source>
        <dbReference type="ARBA" id="ARBA00023214"/>
    </source>
</evidence>
<dbReference type="PRINTS" id="PR00762">
    <property type="entry name" value="CLCHANNEL"/>
</dbReference>
<evidence type="ECO:0000256" key="3">
    <source>
        <dbReference type="ARBA" id="ARBA00022692"/>
    </source>
</evidence>
<keyword evidence="12" id="KW-1185">Reference proteome</keyword>
<feature type="transmembrane region" description="Helical" evidence="10">
    <location>
        <begin position="362"/>
        <end position="383"/>
    </location>
</feature>
<evidence type="ECO:0000256" key="7">
    <source>
        <dbReference type="ARBA" id="ARBA00023173"/>
    </source>
</evidence>
<dbReference type="Gene3D" id="1.10.3080.10">
    <property type="entry name" value="Clc chloride channel"/>
    <property type="match status" value="1"/>
</dbReference>
<evidence type="ECO:0000256" key="5">
    <source>
        <dbReference type="ARBA" id="ARBA00023065"/>
    </source>
</evidence>
<proteinExistence type="predicted"/>
<dbReference type="InterPro" id="IPR014743">
    <property type="entry name" value="Cl-channel_core"/>
</dbReference>
<evidence type="ECO:0000256" key="10">
    <source>
        <dbReference type="SAM" id="Phobius"/>
    </source>
</evidence>
<gene>
    <name evidence="11" type="ORF">HA50_23760</name>
</gene>
<organism evidence="11 12">
    <name type="scientific">Pantoea cypripedii</name>
    <name type="common">Pectobacterium cypripedii</name>
    <name type="synonym">Erwinia cypripedii</name>
    <dbReference type="NCBI Taxonomy" id="55209"/>
    <lineage>
        <taxon>Bacteria</taxon>
        <taxon>Pseudomonadati</taxon>
        <taxon>Pseudomonadota</taxon>
        <taxon>Gammaproteobacteria</taxon>
        <taxon>Enterobacterales</taxon>
        <taxon>Erwiniaceae</taxon>
        <taxon>Pantoea</taxon>
    </lineage>
</organism>
<feature type="transmembrane region" description="Helical" evidence="10">
    <location>
        <begin position="69"/>
        <end position="86"/>
    </location>
</feature>
<keyword evidence="6 10" id="KW-0472">Membrane</keyword>
<comment type="subcellular location">
    <subcellularLocation>
        <location evidence="1">Membrane</location>
        <topology evidence="1">Multi-pass membrane protein</topology>
    </subcellularLocation>
</comment>
<dbReference type="InterPro" id="IPR050368">
    <property type="entry name" value="ClC-type_chloride_channel"/>
</dbReference>
<protein>
    <submittedName>
        <fullName evidence="11">Chloride channel protein</fullName>
    </submittedName>
</protein>
<dbReference type="SUPFAM" id="SSF81340">
    <property type="entry name" value="Clc chloride channel"/>
    <property type="match status" value="1"/>
</dbReference>
<evidence type="ECO:0000313" key="11">
    <source>
        <dbReference type="EMBL" id="ORM89628.1"/>
    </source>
</evidence>
<dbReference type="Proteomes" id="UP000193749">
    <property type="component" value="Unassembled WGS sequence"/>
</dbReference>
<feature type="transmembrane region" description="Helical" evidence="10">
    <location>
        <begin position="305"/>
        <end position="325"/>
    </location>
</feature>
<dbReference type="EMBL" id="MLJI01000002">
    <property type="protein sequence ID" value="ORM89628.1"/>
    <property type="molecule type" value="Genomic_DNA"/>
</dbReference>
<dbReference type="InterPro" id="IPR001807">
    <property type="entry name" value="ClC"/>
</dbReference>